<dbReference type="Pfam" id="PF25363">
    <property type="entry name" value="DUF7881_C"/>
    <property type="match status" value="1"/>
</dbReference>
<comment type="caution">
    <text evidence="3">The sequence shown here is derived from an EMBL/GenBank/DDBJ whole genome shotgun (WGS) entry which is preliminary data.</text>
</comment>
<feature type="domain" description="DUF7881" evidence="2">
    <location>
        <begin position="5"/>
        <end position="138"/>
    </location>
</feature>
<dbReference type="Pfam" id="PF25365">
    <property type="entry name" value="DUF7881_N"/>
    <property type="match status" value="1"/>
</dbReference>
<dbReference type="Proteomes" id="UP000195570">
    <property type="component" value="Unassembled WGS sequence"/>
</dbReference>
<name>A0A1G4IGU2_TRYEQ</name>
<accession>A0A1G4IGU2</accession>
<organism evidence="3 4">
    <name type="scientific">Trypanosoma equiperdum</name>
    <dbReference type="NCBI Taxonomy" id="5694"/>
    <lineage>
        <taxon>Eukaryota</taxon>
        <taxon>Discoba</taxon>
        <taxon>Euglenozoa</taxon>
        <taxon>Kinetoplastea</taxon>
        <taxon>Metakinetoplastina</taxon>
        <taxon>Trypanosomatida</taxon>
        <taxon>Trypanosomatidae</taxon>
        <taxon>Trypanosoma</taxon>
    </lineage>
</organism>
<protein>
    <recommendedName>
        <fullName evidence="5">Checkpoint protein</fullName>
    </recommendedName>
</protein>
<dbReference type="InterPro" id="IPR059038">
    <property type="entry name" value="DUF7881_C"/>
</dbReference>
<evidence type="ECO:0000313" key="4">
    <source>
        <dbReference type="Proteomes" id="UP000195570"/>
    </source>
</evidence>
<dbReference type="GeneID" id="92376930"/>
<sequence length="270" mass="30098">MNTEDSSLLTLKFLSVRAVIHSLRYLCSRDASVRFVVSVAGGSPEVRLTRVGVPDYSYTEVVLRAGDAGKKWKEVQLHDSNDEDVFSFVIHGPLLLRTLQMFERSKPVKLGLCSDLTSIFLYSDGYERWVRLGVFHDLGPMLNVRQPISALHRVADLQAFCHIARFVRNSQDGTCVVVLGFDNMNSFIELRTTEAMVSVLLDGETLRRRYEGRAGKEEVTAFAEYASRVADDAVLSVGFGTDGLAVFQLKWGGPPAHCEESSAYLYFCAI</sequence>
<reference evidence="3" key="1">
    <citation type="submission" date="2016-09" db="EMBL/GenBank/DDBJ databases">
        <authorList>
            <person name="Hebert L."/>
            <person name="Moumen B."/>
        </authorList>
    </citation>
    <scope>NUCLEOTIDE SEQUENCE [LARGE SCALE GENOMIC DNA]</scope>
    <source>
        <strain evidence="3">OVI</strain>
    </source>
</reference>
<dbReference type="AlphaFoldDB" id="A0A1G4IGU2"/>
<dbReference type="InterPro" id="IPR059037">
    <property type="entry name" value="DUF7881_N"/>
</dbReference>
<dbReference type="RefSeq" id="XP_067082081.1">
    <property type="nucleotide sequence ID" value="XM_067225980.1"/>
</dbReference>
<evidence type="ECO:0008006" key="5">
    <source>
        <dbReference type="Google" id="ProtNLM"/>
    </source>
</evidence>
<dbReference type="VEuPathDB" id="TriTrypDB:TEOVI_000299000"/>
<evidence type="ECO:0000259" key="2">
    <source>
        <dbReference type="Pfam" id="PF25365"/>
    </source>
</evidence>
<evidence type="ECO:0000313" key="3">
    <source>
        <dbReference type="EMBL" id="SCU71409.1"/>
    </source>
</evidence>
<gene>
    <name evidence="3" type="ORF">TEOVI_000299000</name>
</gene>
<dbReference type="EMBL" id="CZPT02001626">
    <property type="protein sequence ID" value="SCU71409.1"/>
    <property type="molecule type" value="Genomic_DNA"/>
</dbReference>
<evidence type="ECO:0000259" key="1">
    <source>
        <dbReference type="Pfam" id="PF25363"/>
    </source>
</evidence>
<feature type="domain" description="DUF7881" evidence="1">
    <location>
        <begin position="139"/>
        <end position="264"/>
    </location>
</feature>
<proteinExistence type="predicted"/>
<keyword evidence="4" id="KW-1185">Reference proteome</keyword>